<accession>A0A9P6LWQ5</accession>
<feature type="signal peptide" evidence="1">
    <location>
        <begin position="1"/>
        <end position="21"/>
    </location>
</feature>
<keyword evidence="1" id="KW-0732">Signal</keyword>
<comment type="caution">
    <text evidence="2">The sequence shown here is derived from an EMBL/GenBank/DDBJ whole genome shotgun (WGS) entry which is preliminary data.</text>
</comment>
<organism evidence="2 3">
    <name type="scientific">Mortierella alpina</name>
    <name type="common">Oleaginous fungus</name>
    <name type="synonym">Mortierella renispora</name>
    <dbReference type="NCBI Taxonomy" id="64518"/>
    <lineage>
        <taxon>Eukaryota</taxon>
        <taxon>Fungi</taxon>
        <taxon>Fungi incertae sedis</taxon>
        <taxon>Mucoromycota</taxon>
        <taxon>Mortierellomycotina</taxon>
        <taxon>Mortierellomycetes</taxon>
        <taxon>Mortierellales</taxon>
        <taxon>Mortierellaceae</taxon>
        <taxon>Mortierella</taxon>
    </lineage>
</organism>
<proteinExistence type="predicted"/>
<reference evidence="2" key="1">
    <citation type="journal article" date="2020" name="Fungal Divers.">
        <title>Resolving the Mortierellaceae phylogeny through synthesis of multi-gene phylogenetics and phylogenomics.</title>
        <authorList>
            <person name="Vandepol N."/>
            <person name="Liber J."/>
            <person name="Desiro A."/>
            <person name="Na H."/>
            <person name="Kennedy M."/>
            <person name="Barry K."/>
            <person name="Grigoriev I.V."/>
            <person name="Miller A.N."/>
            <person name="O'Donnell K."/>
            <person name="Stajich J.E."/>
            <person name="Bonito G."/>
        </authorList>
    </citation>
    <scope>NUCLEOTIDE SEQUENCE</scope>
    <source>
        <strain evidence="2">CK1249</strain>
    </source>
</reference>
<dbReference type="AlphaFoldDB" id="A0A9P6LWQ5"/>
<name>A0A9P6LWQ5_MORAP</name>
<sequence length="114" mass="12264">MVKLLILQSAAVLASLSVVLGCYSEVTYRDKAKQVHYIANYGCARQCACVKNVNTHTIYKGVSASTKVFKSADCTGAYSEVKSSITNAEWANSISFGPKGNSKGPYSCPRNFPV</sequence>
<feature type="chain" id="PRO_5040214954" evidence="1">
    <location>
        <begin position="22"/>
        <end position="114"/>
    </location>
</feature>
<evidence type="ECO:0000313" key="2">
    <source>
        <dbReference type="EMBL" id="KAF9948019.1"/>
    </source>
</evidence>
<dbReference type="PROSITE" id="PS51257">
    <property type="entry name" value="PROKAR_LIPOPROTEIN"/>
    <property type="match status" value="1"/>
</dbReference>
<dbReference type="EMBL" id="JAAAHY010001581">
    <property type="protein sequence ID" value="KAF9948019.1"/>
    <property type="molecule type" value="Genomic_DNA"/>
</dbReference>
<evidence type="ECO:0000313" key="3">
    <source>
        <dbReference type="Proteomes" id="UP000738359"/>
    </source>
</evidence>
<gene>
    <name evidence="2" type="ORF">BGZ70_002399</name>
</gene>
<protein>
    <submittedName>
        <fullName evidence="2">Uncharacterized protein</fullName>
    </submittedName>
</protein>
<dbReference type="Proteomes" id="UP000738359">
    <property type="component" value="Unassembled WGS sequence"/>
</dbReference>
<dbReference type="OrthoDB" id="2376661at2759"/>
<keyword evidence="3" id="KW-1185">Reference proteome</keyword>
<evidence type="ECO:0000256" key="1">
    <source>
        <dbReference type="SAM" id="SignalP"/>
    </source>
</evidence>